<organism evidence="2 3">
    <name type="scientific">Candidatus Shapirobacteria bacterium CG08_land_8_20_14_0_20_39_18</name>
    <dbReference type="NCBI Taxonomy" id="1974883"/>
    <lineage>
        <taxon>Bacteria</taxon>
        <taxon>Candidatus Shapironibacteriota</taxon>
    </lineage>
</organism>
<protein>
    <recommendedName>
        <fullName evidence="4">Glycosyltransferase RgtA/B/C/D-like domain-containing protein</fullName>
    </recommendedName>
</protein>
<evidence type="ECO:0008006" key="4">
    <source>
        <dbReference type="Google" id="ProtNLM"/>
    </source>
</evidence>
<evidence type="ECO:0000256" key="1">
    <source>
        <dbReference type="SAM" id="Phobius"/>
    </source>
</evidence>
<comment type="caution">
    <text evidence="2">The sequence shown here is derived from an EMBL/GenBank/DDBJ whole genome shotgun (WGS) entry which is preliminary data.</text>
</comment>
<feature type="transmembrane region" description="Helical" evidence="1">
    <location>
        <begin position="108"/>
        <end position="125"/>
    </location>
</feature>
<keyword evidence="1" id="KW-0472">Membrane</keyword>
<feature type="transmembrane region" description="Helical" evidence="1">
    <location>
        <begin position="79"/>
        <end position="102"/>
    </location>
</feature>
<name>A0A2M6XDM6_9BACT</name>
<reference evidence="3" key="1">
    <citation type="submission" date="2017-09" db="EMBL/GenBank/DDBJ databases">
        <title>Depth-based differentiation of microbial function through sediment-hosted aquifers and enrichment of novel symbionts in the deep terrestrial subsurface.</title>
        <authorList>
            <person name="Probst A.J."/>
            <person name="Ladd B."/>
            <person name="Jarett J.K."/>
            <person name="Geller-Mcgrath D.E."/>
            <person name="Sieber C.M.K."/>
            <person name="Emerson J.B."/>
            <person name="Anantharaman K."/>
            <person name="Thomas B.C."/>
            <person name="Malmstrom R."/>
            <person name="Stieglmeier M."/>
            <person name="Klingl A."/>
            <person name="Woyke T."/>
            <person name="Ryan C.M."/>
            <person name="Banfield J.F."/>
        </authorList>
    </citation>
    <scope>NUCLEOTIDE SEQUENCE [LARGE SCALE GENOMIC DNA]</scope>
</reference>
<dbReference type="Proteomes" id="UP000228996">
    <property type="component" value="Unassembled WGS sequence"/>
</dbReference>
<feature type="transmembrane region" description="Helical" evidence="1">
    <location>
        <begin position="54"/>
        <end position="72"/>
    </location>
</feature>
<dbReference type="EMBL" id="PEYO01000007">
    <property type="protein sequence ID" value="PIU03749.1"/>
    <property type="molecule type" value="Genomic_DNA"/>
</dbReference>
<proteinExistence type="predicted"/>
<evidence type="ECO:0000313" key="3">
    <source>
        <dbReference type="Proteomes" id="UP000228996"/>
    </source>
</evidence>
<accession>A0A2M6XDM6</accession>
<evidence type="ECO:0000313" key="2">
    <source>
        <dbReference type="EMBL" id="PIU03749.1"/>
    </source>
</evidence>
<feature type="transmembrane region" description="Helical" evidence="1">
    <location>
        <begin position="237"/>
        <end position="259"/>
    </location>
</feature>
<feature type="transmembrane region" description="Helical" evidence="1">
    <location>
        <begin position="290"/>
        <end position="311"/>
    </location>
</feature>
<feature type="transmembrane region" description="Helical" evidence="1">
    <location>
        <begin position="323"/>
        <end position="343"/>
    </location>
</feature>
<gene>
    <name evidence="2" type="ORF">COT44_01590</name>
</gene>
<dbReference type="AlphaFoldDB" id="A0A2M6XDM6"/>
<keyword evidence="1" id="KW-0812">Transmembrane</keyword>
<feature type="transmembrane region" description="Helical" evidence="1">
    <location>
        <begin position="266"/>
        <end position="284"/>
    </location>
</feature>
<feature type="transmembrane region" description="Helical" evidence="1">
    <location>
        <begin position="132"/>
        <end position="151"/>
    </location>
</feature>
<keyword evidence="1" id="KW-1133">Transmembrane helix</keyword>
<feature type="transmembrane region" description="Helical" evidence="1">
    <location>
        <begin position="198"/>
        <end position="217"/>
    </location>
</feature>
<sequence length="482" mass="55647">MKTKLLITFLIFFAFFIHGVTQLDPDFGWHLRMGQVILSSGIPKTDPFSYSMPSYPFIDLSWLSGVILAWLYPKIGMIGLSFLAALITVLSLIITLSIKFKAGKLKNFYFWAGLLVLSSSAIFPFEAVRIQVISWLFLAIVLKIFLEQDYWEKRRFLLPGLFLLWANLHGSFLAGLVVLGIGILVRSWRIKNLKISDAMILISSALLTLINPYGLNLYGEVARTLWGSNLSGQIMEWMPAIFNFNLPFIALIPVSVLSVWHYRKKYNLEILVLFFGFLVAAIFSQRHIPLWIIICLPLPMNSFHYFALEINRIKFGRERMKKMVIFCFFGCLFLFLTTFLLVLSSGLTENNFYPAEAVKYLKNSLPEGQIFSEYGWGGYLIWKLPEKKVFIDGRMCTWPNIMKDNEAILTGKTNYQTVFQQYGIKVVLWPKARQAGLLEQFTGKILRIFKKEESFNLIRQIEKDGWKKVYEDQVAAIYRLPI</sequence>
<feature type="transmembrane region" description="Helical" evidence="1">
    <location>
        <begin position="163"/>
        <end position="186"/>
    </location>
</feature>